<dbReference type="InterPro" id="IPR023799">
    <property type="entry name" value="RbfA_dom_sf"/>
</dbReference>
<evidence type="ECO:0000313" key="3">
    <source>
        <dbReference type="EMBL" id="CAE0061931.1"/>
    </source>
</evidence>
<evidence type="ECO:0000313" key="1">
    <source>
        <dbReference type="EMBL" id="CAE0061925.1"/>
    </source>
</evidence>
<dbReference type="EMBL" id="HBHW01039073">
    <property type="protein sequence ID" value="CAE0061931.1"/>
    <property type="molecule type" value="Transcribed_RNA"/>
</dbReference>
<gene>
    <name evidence="1" type="ORF">RMAR00112_LOCUS29994</name>
    <name evidence="2" type="ORF">RMAR00112_LOCUS29995</name>
    <name evidence="3" type="ORF">RMAR00112_LOCUS30000</name>
</gene>
<dbReference type="Gene3D" id="3.30.300.20">
    <property type="match status" value="1"/>
</dbReference>
<sequence length="206" mass="22364">MDGVGFVVFGGGFAGLGSNGSTCTAKRGTVVCQAGRRGGRSRKFEGGLKDDRGGRRRPTRVGELYRRELSLIVREMVANAPRSAGLGSALISVLDVDVSPDLRNATVKVSIFKTEDQKSDALGYLKGRRKAIKGILSQNFREMKRVPELRFVEADVGTISPLERHAHTPTQPDSRFSEFMTLTGGQRVSNTGAAQRHERTAIFLNG</sequence>
<proteinExistence type="predicted"/>
<dbReference type="PANTHER" id="PTHR33515">
    <property type="entry name" value="RIBOSOME-BINDING FACTOR A, CHLOROPLASTIC-RELATED"/>
    <property type="match status" value="1"/>
</dbReference>
<accession>A0A7S3A560</accession>
<dbReference type="PANTHER" id="PTHR33515:SF1">
    <property type="entry name" value="RIBOSOME-BINDING FACTOR A, CHLOROPLASTIC-RELATED"/>
    <property type="match status" value="1"/>
</dbReference>
<dbReference type="SUPFAM" id="SSF89919">
    <property type="entry name" value="Ribosome-binding factor A, RbfA"/>
    <property type="match status" value="1"/>
</dbReference>
<dbReference type="AlphaFoldDB" id="A0A7S3A560"/>
<organism evidence="2">
    <name type="scientific">Rhodosorus marinus</name>
    <dbReference type="NCBI Taxonomy" id="101924"/>
    <lineage>
        <taxon>Eukaryota</taxon>
        <taxon>Rhodophyta</taxon>
        <taxon>Stylonematophyceae</taxon>
        <taxon>Stylonematales</taxon>
        <taxon>Stylonemataceae</taxon>
        <taxon>Rhodosorus</taxon>
    </lineage>
</organism>
<dbReference type="GO" id="GO:0043024">
    <property type="term" value="F:ribosomal small subunit binding"/>
    <property type="evidence" value="ECO:0007669"/>
    <property type="project" value="TreeGrafter"/>
</dbReference>
<dbReference type="GO" id="GO:0006364">
    <property type="term" value="P:rRNA processing"/>
    <property type="evidence" value="ECO:0007669"/>
    <property type="project" value="InterPro"/>
</dbReference>
<name>A0A7S3A560_9RHOD</name>
<dbReference type="Pfam" id="PF02033">
    <property type="entry name" value="RBFA"/>
    <property type="match status" value="1"/>
</dbReference>
<evidence type="ECO:0008006" key="4">
    <source>
        <dbReference type="Google" id="ProtNLM"/>
    </source>
</evidence>
<dbReference type="InterPro" id="IPR015946">
    <property type="entry name" value="KH_dom-like_a/b"/>
</dbReference>
<dbReference type="EMBL" id="HBHW01039068">
    <property type="protein sequence ID" value="CAE0061926.1"/>
    <property type="molecule type" value="Transcribed_RNA"/>
</dbReference>
<dbReference type="InterPro" id="IPR000238">
    <property type="entry name" value="RbfA"/>
</dbReference>
<dbReference type="GO" id="GO:0005829">
    <property type="term" value="C:cytosol"/>
    <property type="evidence" value="ECO:0007669"/>
    <property type="project" value="TreeGrafter"/>
</dbReference>
<protein>
    <recommendedName>
        <fullName evidence="4">Ribosome-binding factor A</fullName>
    </recommendedName>
</protein>
<dbReference type="EMBL" id="HBHW01039067">
    <property type="protein sequence ID" value="CAE0061925.1"/>
    <property type="molecule type" value="Transcribed_RNA"/>
</dbReference>
<reference evidence="2" key="1">
    <citation type="submission" date="2021-01" db="EMBL/GenBank/DDBJ databases">
        <authorList>
            <person name="Corre E."/>
            <person name="Pelletier E."/>
            <person name="Niang G."/>
            <person name="Scheremetjew M."/>
            <person name="Finn R."/>
            <person name="Kale V."/>
            <person name="Holt S."/>
            <person name="Cochrane G."/>
            <person name="Meng A."/>
            <person name="Brown T."/>
            <person name="Cohen L."/>
        </authorList>
    </citation>
    <scope>NUCLEOTIDE SEQUENCE</scope>
    <source>
        <strain evidence="2">CCMP 769</strain>
    </source>
</reference>
<evidence type="ECO:0000313" key="2">
    <source>
        <dbReference type="EMBL" id="CAE0061926.1"/>
    </source>
</evidence>